<dbReference type="OrthoDB" id="10257314at2759"/>
<reference evidence="8" key="2">
    <citation type="journal article" name="BMC Genomics">
        <title>New genome assemblies reveal patterns of domestication and adaptation across Brettanomyces (Dekkera) species.</title>
        <authorList>
            <person name="Roach M.J."/>
            <person name="Borneman A.R."/>
        </authorList>
    </citation>
    <scope>NUCLEOTIDE SEQUENCE</scope>
    <source>
        <strain evidence="8">UCD 2041</strain>
    </source>
</reference>
<dbReference type="RefSeq" id="XP_041136738.1">
    <property type="nucleotide sequence ID" value="XM_041283386.1"/>
</dbReference>
<dbReference type="EMBL" id="CP063135">
    <property type="protein sequence ID" value="QOU20245.1"/>
    <property type="molecule type" value="Genomic_DNA"/>
</dbReference>
<evidence type="ECO:0000256" key="6">
    <source>
        <dbReference type="ARBA" id="ARBA00023004"/>
    </source>
</evidence>
<dbReference type="InterPro" id="IPR051323">
    <property type="entry name" value="AtsK-like"/>
</dbReference>
<dbReference type="InterPro" id="IPR003819">
    <property type="entry name" value="TauD/TfdA-like"/>
</dbReference>
<name>A0A871R7V6_DEKBR</name>
<dbReference type="InterPro" id="IPR042098">
    <property type="entry name" value="TauD-like_sf"/>
</dbReference>
<dbReference type="GO" id="GO:0005737">
    <property type="term" value="C:cytoplasm"/>
    <property type="evidence" value="ECO:0007669"/>
    <property type="project" value="TreeGrafter"/>
</dbReference>
<dbReference type="GO" id="GO:0016706">
    <property type="term" value="F:2-oxoglutarate-dependent dioxygenase activity"/>
    <property type="evidence" value="ECO:0007669"/>
    <property type="project" value="TreeGrafter"/>
</dbReference>
<reference evidence="8" key="1">
    <citation type="submission" date="2020-10" db="EMBL/GenBank/DDBJ databases">
        <authorList>
            <person name="Palmer J.M."/>
        </authorList>
    </citation>
    <scope>NUCLEOTIDE SEQUENCE</scope>
    <source>
        <strain evidence="8">UCD 2041</strain>
    </source>
</reference>
<dbReference type="PANTHER" id="PTHR30468:SF9">
    <property type="entry name" value="ALPHA-KETOGLUTARATE-DEPENDENT TAURINE DIOXYGENASE (AFU_ORTHOLOGUE AFUA_3G01010)"/>
    <property type="match status" value="1"/>
</dbReference>
<evidence type="ECO:0000256" key="2">
    <source>
        <dbReference type="ARBA" id="ARBA00005896"/>
    </source>
</evidence>
<accession>A0A871R7V6</accession>
<feature type="domain" description="TauD/TfdA-like" evidence="7">
    <location>
        <begin position="126"/>
        <end position="407"/>
    </location>
</feature>
<dbReference type="PANTHER" id="PTHR30468">
    <property type="entry name" value="ALPHA-KETOGLUTARATE-DEPENDENT SULFONATE DIOXYGENASE"/>
    <property type="match status" value="1"/>
</dbReference>
<proteinExistence type="inferred from homology"/>
<evidence type="ECO:0000256" key="1">
    <source>
        <dbReference type="ARBA" id="ARBA00001954"/>
    </source>
</evidence>
<dbReference type="GeneID" id="64576822"/>
<dbReference type="KEGG" id="bbrx:BRETT_004899"/>
<dbReference type="SUPFAM" id="SSF51197">
    <property type="entry name" value="Clavaminate synthase-like"/>
    <property type="match status" value="1"/>
</dbReference>
<sequence>MSSSTFVQENHVKGDGILHLPVDKEIEHLIRTDKDLNITRAIQAPAFSTGQDIEGLNLLPKSTRKRLEDDNIDLSRGYPEIPPRSEIPVYLDQAFAIRNHELPYVERGKGADPETKSLLKAATGIHDLTKHIGTEIVGLQLKDLTDKQKDELALLVEKRGVVFFRNQKLPPRKQKELGEYWGNVEVHPQAPHVPGLPGVTVIWVDYWQKKGMDINFKNCNDGNFDIVRYGSVGNQAWHTDLVHEKQPAGITHLHLDAIPDVGGDTMWASGYAAYDKLSEEMKKFLDGKKAVYTSYNKYVDRADPFGENRFIERIHPIVRTHPATGWKYLFVNRSMTKRIVGLTPVESDVILNYLFDVYEKNADIQVRFNWKSDPGYGTSAIWDNRSTQHRNIWDHEGLEPRHGTRVTSLAEIPYFDPNSKSQREALGLPITADK</sequence>
<gene>
    <name evidence="8" type="ORF">BRETT_004899</name>
</gene>
<organism evidence="8 9">
    <name type="scientific">Dekkera bruxellensis</name>
    <name type="common">Brettanomyces custersii</name>
    <dbReference type="NCBI Taxonomy" id="5007"/>
    <lineage>
        <taxon>Eukaryota</taxon>
        <taxon>Fungi</taxon>
        <taxon>Dikarya</taxon>
        <taxon>Ascomycota</taxon>
        <taxon>Saccharomycotina</taxon>
        <taxon>Pichiomycetes</taxon>
        <taxon>Pichiales</taxon>
        <taxon>Pichiaceae</taxon>
        <taxon>Brettanomyces</taxon>
    </lineage>
</organism>
<evidence type="ECO:0000256" key="3">
    <source>
        <dbReference type="ARBA" id="ARBA00022723"/>
    </source>
</evidence>
<evidence type="ECO:0000313" key="9">
    <source>
        <dbReference type="Proteomes" id="UP000663131"/>
    </source>
</evidence>
<evidence type="ECO:0000313" key="8">
    <source>
        <dbReference type="EMBL" id="QOU20245.1"/>
    </source>
</evidence>
<comment type="cofactor">
    <cofactor evidence="1">
        <name>Fe(2+)</name>
        <dbReference type="ChEBI" id="CHEBI:29033"/>
    </cofactor>
</comment>
<keyword evidence="5" id="KW-0560">Oxidoreductase</keyword>
<dbReference type="GO" id="GO:0046872">
    <property type="term" value="F:metal ion binding"/>
    <property type="evidence" value="ECO:0007669"/>
    <property type="project" value="UniProtKB-KW"/>
</dbReference>
<dbReference type="FunFam" id="3.60.130.10:FF:000008">
    <property type="entry name" value="Alpha-ketoglutarate-dependent taurine dioxygenase"/>
    <property type="match status" value="1"/>
</dbReference>
<dbReference type="AlphaFoldDB" id="A0A871R7V6"/>
<keyword evidence="3" id="KW-0479">Metal-binding</keyword>
<dbReference type="Gene3D" id="3.60.130.10">
    <property type="entry name" value="Clavaminate synthase-like"/>
    <property type="match status" value="1"/>
</dbReference>
<dbReference type="Pfam" id="PF02668">
    <property type="entry name" value="TauD"/>
    <property type="match status" value="1"/>
</dbReference>
<keyword evidence="4" id="KW-0223">Dioxygenase</keyword>
<evidence type="ECO:0000256" key="4">
    <source>
        <dbReference type="ARBA" id="ARBA00022964"/>
    </source>
</evidence>
<evidence type="ECO:0000259" key="7">
    <source>
        <dbReference type="Pfam" id="PF02668"/>
    </source>
</evidence>
<evidence type="ECO:0000256" key="5">
    <source>
        <dbReference type="ARBA" id="ARBA00023002"/>
    </source>
</evidence>
<protein>
    <recommendedName>
        <fullName evidence="7">TauD/TfdA-like domain-containing protein</fullName>
    </recommendedName>
</protein>
<dbReference type="Proteomes" id="UP000663131">
    <property type="component" value="Chromosome 7"/>
</dbReference>
<comment type="similarity">
    <text evidence="2">Belongs to the TfdA dioxygenase family.</text>
</comment>
<keyword evidence="6" id="KW-0408">Iron</keyword>